<dbReference type="PANTHER" id="PTHR36924:SF1">
    <property type="entry name" value="ANTITOXIN HIGA-1"/>
    <property type="match status" value="1"/>
</dbReference>
<dbReference type="EMBL" id="FLRC01000019">
    <property type="protein sequence ID" value="SBT25483.1"/>
    <property type="molecule type" value="Genomic_DNA"/>
</dbReference>
<dbReference type="STRING" id="1851544.ODI_04029"/>
<dbReference type="EMBL" id="LT907988">
    <property type="protein sequence ID" value="SOE46331.1"/>
    <property type="molecule type" value="Genomic_DNA"/>
</dbReference>
<dbReference type="KEGG" id="odi:ODI_R0252"/>
<reference evidence="4 6" key="1">
    <citation type="submission" date="2016-06" db="EMBL/GenBank/DDBJ databases">
        <authorList>
            <person name="Kjaerup R.B."/>
            <person name="Dalgaard T.S."/>
            <person name="Juul-Madsen H.R."/>
        </authorList>
    </citation>
    <scope>NUCLEOTIDE SEQUENCE [LARGE SCALE GENOMIC DNA]</scope>
    <source>
        <strain evidence="4">Orrdi1</strain>
    </source>
</reference>
<keyword evidence="1" id="KW-0238">DNA-binding</keyword>
<dbReference type="NCBIfam" id="TIGR02607">
    <property type="entry name" value="antidote_HigA"/>
    <property type="match status" value="1"/>
</dbReference>
<dbReference type="AlphaFoldDB" id="A0A1C3K1T8"/>
<keyword evidence="2" id="KW-0812">Transmembrane</keyword>
<dbReference type="InterPro" id="IPR010982">
    <property type="entry name" value="Lambda_DNA-bd_dom_sf"/>
</dbReference>
<evidence type="ECO:0000256" key="2">
    <source>
        <dbReference type="SAM" id="Phobius"/>
    </source>
</evidence>
<dbReference type="Gene3D" id="1.10.260.40">
    <property type="entry name" value="lambda repressor-like DNA-binding domains"/>
    <property type="match status" value="1"/>
</dbReference>
<dbReference type="SMART" id="SM00530">
    <property type="entry name" value="HTH_XRE"/>
    <property type="match status" value="1"/>
</dbReference>
<keyword evidence="6" id="KW-1185">Reference proteome</keyword>
<evidence type="ECO:0000313" key="5">
    <source>
        <dbReference type="EMBL" id="SOE46331.1"/>
    </source>
</evidence>
<dbReference type="RefSeq" id="WP_067753526.1">
    <property type="nucleotide sequence ID" value="NZ_LT907988.1"/>
</dbReference>
<evidence type="ECO:0000313" key="6">
    <source>
        <dbReference type="Proteomes" id="UP000078558"/>
    </source>
</evidence>
<protein>
    <submittedName>
        <fullName evidence="4">HigA protein (Antitoxin to HigB)</fullName>
    </submittedName>
</protein>
<feature type="domain" description="HTH cro/C1-type" evidence="3">
    <location>
        <begin position="23"/>
        <end position="67"/>
    </location>
</feature>
<dbReference type="PROSITE" id="PS50943">
    <property type="entry name" value="HTH_CROC1"/>
    <property type="match status" value="1"/>
</dbReference>
<evidence type="ECO:0000259" key="3">
    <source>
        <dbReference type="PROSITE" id="PS50943"/>
    </source>
</evidence>
<name>A0A1C3K1T8_9BURK</name>
<dbReference type="CDD" id="cd00093">
    <property type="entry name" value="HTH_XRE"/>
    <property type="match status" value="1"/>
</dbReference>
<gene>
    <name evidence="4" type="ORF">ODI_04029</name>
    <name evidence="5" type="ORF">ODI_R0252</name>
</gene>
<dbReference type="Proteomes" id="UP000078558">
    <property type="component" value="Chromosome I"/>
</dbReference>
<evidence type="ECO:0000313" key="4">
    <source>
        <dbReference type="EMBL" id="SBT25483.1"/>
    </source>
</evidence>
<dbReference type="SUPFAM" id="SSF47413">
    <property type="entry name" value="lambda repressor-like DNA-binding domains"/>
    <property type="match status" value="1"/>
</dbReference>
<sequence length="92" mass="10011">MHMHNPAHPGEILAGWLADLGTSITAFAAHIGLSRVLVSRILHAKAGITADTDLRLSDALGTTPGYWLRIQGQYDLWQASQNDRPVIERLAA</sequence>
<accession>A0A1C3K1T8</accession>
<dbReference type="InterPro" id="IPR001387">
    <property type="entry name" value="Cro/C1-type_HTH"/>
</dbReference>
<keyword evidence="2" id="KW-0472">Membrane</keyword>
<dbReference type="GO" id="GO:0003677">
    <property type="term" value="F:DNA binding"/>
    <property type="evidence" value="ECO:0007669"/>
    <property type="project" value="UniProtKB-KW"/>
</dbReference>
<evidence type="ECO:0000256" key="1">
    <source>
        <dbReference type="ARBA" id="ARBA00023125"/>
    </source>
</evidence>
<dbReference type="Pfam" id="PF01381">
    <property type="entry name" value="HTH_3"/>
    <property type="match status" value="1"/>
</dbReference>
<dbReference type="OrthoDB" id="5297543at2"/>
<feature type="transmembrane region" description="Helical" evidence="2">
    <location>
        <begin position="12"/>
        <end position="33"/>
    </location>
</feature>
<dbReference type="PANTHER" id="PTHR36924">
    <property type="entry name" value="ANTITOXIN HIGA-1"/>
    <property type="match status" value="1"/>
</dbReference>
<reference evidence="5 6" key="2">
    <citation type="submission" date="2017-08" db="EMBL/GenBank/DDBJ databases">
        <authorList>
            <person name="de Groot N.N."/>
        </authorList>
    </citation>
    <scope>NUCLEOTIDE SEQUENCE [LARGE SCALE GENOMIC DNA]</scope>
    <source>
        <strain evidence="5">Orrdi1</strain>
    </source>
</reference>
<proteinExistence type="predicted"/>
<dbReference type="InterPro" id="IPR013430">
    <property type="entry name" value="Toxin_antidote_HigA"/>
</dbReference>
<organism evidence="4 6">
    <name type="scientific">Orrella dioscoreae</name>
    <dbReference type="NCBI Taxonomy" id="1851544"/>
    <lineage>
        <taxon>Bacteria</taxon>
        <taxon>Pseudomonadati</taxon>
        <taxon>Pseudomonadota</taxon>
        <taxon>Betaproteobacteria</taxon>
        <taxon>Burkholderiales</taxon>
        <taxon>Alcaligenaceae</taxon>
        <taxon>Orrella</taxon>
    </lineage>
</organism>
<keyword evidence="2" id="KW-1133">Transmembrane helix</keyword>